<dbReference type="InterPro" id="IPR005467">
    <property type="entry name" value="His_kinase_dom"/>
</dbReference>
<dbReference type="GO" id="GO:0000155">
    <property type="term" value="F:phosphorelay sensor kinase activity"/>
    <property type="evidence" value="ECO:0007669"/>
    <property type="project" value="InterPro"/>
</dbReference>
<dbReference type="InterPro" id="IPR019734">
    <property type="entry name" value="TPR_rpt"/>
</dbReference>
<keyword evidence="6" id="KW-0175">Coiled coil</keyword>
<accession>A0A480ATT9</accession>
<keyword evidence="4" id="KW-0808">Transferase</keyword>
<dbReference type="CDD" id="cd00082">
    <property type="entry name" value="HisKA"/>
    <property type="match status" value="1"/>
</dbReference>
<protein>
    <recommendedName>
        <fullName evidence="2">histidine kinase</fullName>
        <ecNumber evidence="2">2.7.13.3</ecNumber>
    </recommendedName>
</protein>
<dbReference type="SMART" id="SM00387">
    <property type="entry name" value="HATPase_c"/>
    <property type="match status" value="1"/>
</dbReference>
<feature type="domain" description="Histidine kinase" evidence="7">
    <location>
        <begin position="418"/>
        <end position="638"/>
    </location>
</feature>
<dbReference type="SMART" id="SM00028">
    <property type="entry name" value="TPR"/>
    <property type="match status" value="3"/>
</dbReference>
<dbReference type="PANTHER" id="PTHR43047:SF72">
    <property type="entry name" value="OSMOSENSING HISTIDINE PROTEIN KINASE SLN1"/>
    <property type="match status" value="1"/>
</dbReference>
<dbReference type="OrthoDB" id="8579121at2"/>
<evidence type="ECO:0000256" key="4">
    <source>
        <dbReference type="ARBA" id="ARBA00022679"/>
    </source>
</evidence>
<evidence type="ECO:0000256" key="1">
    <source>
        <dbReference type="ARBA" id="ARBA00000085"/>
    </source>
</evidence>
<dbReference type="Proteomes" id="UP000301751">
    <property type="component" value="Unassembled WGS sequence"/>
</dbReference>
<keyword evidence="9" id="KW-1185">Reference proteome</keyword>
<dbReference type="Pfam" id="PF00512">
    <property type="entry name" value="HisKA"/>
    <property type="match status" value="1"/>
</dbReference>
<dbReference type="SMART" id="SM00388">
    <property type="entry name" value="HisKA"/>
    <property type="match status" value="1"/>
</dbReference>
<dbReference type="PANTHER" id="PTHR43047">
    <property type="entry name" value="TWO-COMPONENT HISTIDINE PROTEIN KINASE"/>
    <property type="match status" value="1"/>
</dbReference>
<dbReference type="Gene3D" id="1.25.40.10">
    <property type="entry name" value="Tetratricopeptide repeat domain"/>
    <property type="match status" value="1"/>
</dbReference>
<comment type="catalytic activity">
    <reaction evidence="1">
        <text>ATP + protein L-histidine = ADP + protein N-phospho-L-histidine.</text>
        <dbReference type="EC" id="2.7.13.3"/>
    </reaction>
</comment>
<evidence type="ECO:0000256" key="3">
    <source>
        <dbReference type="ARBA" id="ARBA00022553"/>
    </source>
</evidence>
<evidence type="ECO:0000256" key="5">
    <source>
        <dbReference type="ARBA" id="ARBA00022777"/>
    </source>
</evidence>
<reference evidence="9" key="1">
    <citation type="submission" date="2019-03" db="EMBL/GenBank/DDBJ databases">
        <title>Aquabacterium pictum sp.nov., the first bacteriochlorophyll a-containing freshwater bacterium in the genus Aquabacterium of the class Betaproteobacteria.</title>
        <authorList>
            <person name="Hirose S."/>
            <person name="Tank M."/>
            <person name="Hara E."/>
            <person name="Tamaki H."/>
            <person name="Takaichi S."/>
            <person name="Haruta S."/>
            <person name="Hanada S."/>
        </authorList>
    </citation>
    <scope>NUCLEOTIDE SEQUENCE [LARGE SCALE GENOMIC DNA]</scope>
    <source>
        <strain evidence="9">W35</strain>
    </source>
</reference>
<evidence type="ECO:0000313" key="9">
    <source>
        <dbReference type="Proteomes" id="UP000301751"/>
    </source>
</evidence>
<organism evidence="8 9">
    <name type="scientific">Pseudaquabacterium pictum</name>
    <dbReference type="NCBI Taxonomy" id="2315236"/>
    <lineage>
        <taxon>Bacteria</taxon>
        <taxon>Pseudomonadati</taxon>
        <taxon>Pseudomonadota</taxon>
        <taxon>Betaproteobacteria</taxon>
        <taxon>Burkholderiales</taxon>
        <taxon>Sphaerotilaceae</taxon>
        <taxon>Pseudaquabacterium</taxon>
    </lineage>
</organism>
<dbReference type="GO" id="GO:0005886">
    <property type="term" value="C:plasma membrane"/>
    <property type="evidence" value="ECO:0007669"/>
    <property type="project" value="TreeGrafter"/>
</dbReference>
<dbReference type="PROSITE" id="PS50109">
    <property type="entry name" value="HIS_KIN"/>
    <property type="match status" value="1"/>
</dbReference>
<dbReference type="AlphaFoldDB" id="A0A480ATT9"/>
<evidence type="ECO:0000313" key="8">
    <source>
        <dbReference type="EMBL" id="GCL64280.1"/>
    </source>
</evidence>
<sequence length="642" mass="68065">MDTVPSPAHQIRNLLAESDAARGQGAYRHGASLARQAADLAASHGDVGLAAEAQAMLARHQVALGDVEGAVASCQRALAGAGPAALLSQAHSTLSMAYERAGLHQLAVAHAASALELARACGDANAECWALNRLGTAADDADGERHGLDLLIQALELSHQLPALDVRVSALNNLSRRWVLEADRLAGEPARQALLQALPLAETAAAVVQSMPRSFSAATVQANLGGIHRRLGHVDLARQHFAQALVLARAQGYAGLQATVELALASMAFEVAPDPASQHALVQQLDAGPPPADPDLRLRARRQLVQGCRARGDLATALDQLERLHAEELAARERRADLQTRLLFNRTELAQARHTAEHARLDAELQRLRADAEQRAAAQLALDRDLLEREVAARTAELQRAKTVAEAASRAKSVFLSIVSHELRTPLNGIMGLLELARRRAADDRQADQLARALAAGRQLNGLFDNLLNYVALDAQARMQAEPTDLRALLASVQAAHATAAQAKGLVLQVQVPAVLPARVLLDGQRLGQILEVLVDNAVKFSAAGTVLLQARWQPAAGGPAQLRLEVADDGPGIDGSQLERLFRPFEPGDPSLTRPQGGLGLGLALAQRLAEAMGATLGLDPHRRSGCAFWVDVPIDTGFSA</sequence>
<dbReference type="Gene3D" id="3.30.565.10">
    <property type="entry name" value="Histidine kinase-like ATPase, C-terminal domain"/>
    <property type="match status" value="1"/>
</dbReference>
<comment type="caution">
    <text evidence="8">The sequence shown here is derived from an EMBL/GenBank/DDBJ whole genome shotgun (WGS) entry which is preliminary data.</text>
</comment>
<feature type="coiled-coil region" evidence="6">
    <location>
        <begin position="321"/>
        <end position="390"/>
    </location>
</feature>
<dbReference type="InterPro" id="IPR036097">
    <property type="entry name" value="HisK_dim/P_sf"/>
</dbReference>
<dbReference type="InterPro" id="IPR036890">
    <property type="entry name" value="HATPase_C_sf"/>
</dbReference>
<dbReference type="Gene3D" id="1.10.287.130">
    <property type="match status" value="1"/>
</dbReference>
<evidence type="ECO:0000259" key="7">
    <source>
        <dbReference type="PROSITE" id="PS50109"/>
    </source>
</evidence>
<dbReference type="PRINTS" id="PR00344">
    <property type="entry name" value="BCTRLSENSOR"/>
</dbReference>
<gene>
    <name evidence="8" type="ORF">AQPW35_33610</name>
</gene>
<dbReference type="SUPFAM" id="SSF55874">
    <property type="entry name" value="ATPase domain of HSP90 chaperone/DNA topoisomerase II/histidine kinase"/>
    <property type="match status" value="1"/>
</dbReference>
<dbReference type="InterPro" id="IPR011990">
    <property type="entry name" value="TPR-like_helical_dom_sf"/>
</dbReference>
<dbReference type="SUPFAM" id="SSF48452">
    <property type="entry name" value="TPR-like"/>
    <property type="match status" value="1"/>
</dbReference>
<name>A0A480ATT9_9BURK</name>
<evidence type="ECO:0000256" key="2">
    <source>
        <dbReference type="ARBA" id="ARBA00012438"/>
    </source>
</evidence>
<dbReference type="InterPro" id="IPR003594">
    <property type="entry name" value="HATPase_dom"/>
</dbReference>
<dbReference type="EC" id="2.7.13.3" evidence="2"/>
<keyword evidence="5" id="KW-0418">Kinase</keyword>
<dbReference type="Pfam" id="PF02518">
    <property type="entry name" value="HATPase_c"/>
    <property type="match status" value="1"/>
</dbReference>
<keyword evidence="3" id="KW-0597">Phosphoprotein</keyword>
<dbReference type="InterPro" id="IPR003661">
    <property type="entry name" value="HisK_dim/P_dom"/>
</dbReference>
<dbReference type="SUPFAM" id="SSF47384">
    <property type="entry name" value="Homodimeric domain of signal transducing histidine kinase"/>
    <property type="match status" value="1"/>
</dbReference>
<dbReference type="InterPro" id="IPR004358">
    <property type="entry name" value="Sig_transdc_His_kin-like_C"/>
</dbReference>
<dbReference type="RefSeq" id="WP_137733997.1">
    <property type="nucleotide sequence ID" value="NZ_BJCL01000008.1"/>
</dbReference>
<dbReference type="EMBL" id="BJCL01000008">
    <property type="protein sequence ID" value="GCL64280.1"/>
    <property type="molecule type" value="Genomic_DNA"/>
</dbReference>
<proteinExistence type="predicted"/>
<dbReference type="GO" id="GO:0009927">
    <property type="term" value="F:histidine phosphotransfer kinase activity"/>
    <property type="evidence" value="ECO:0007669"/>
    <property type="project" value="TreeGrafter"/>
</dbReference>
<evidence type="ECO:0000256" key="6">
    <source>
        <dbReference type="SAM" id="Coils"/>
    </source>
</evidence>